<dbReference type="Pfam" id="PF13038">
    <property type="entry name" value="DUF3899"/>
    <property type="match status" value="1"/>
</dbReference>
<evidence type="ECO:0000256" key="1">
    <source>
        <dbReference type="SAM" id="Phobius"/>
    </source>
</evidence>
<evidence type="ECO:0000313" key="4">
    <source>
        <dbReference type="Proteomes" id="UP000429595"/>
    </source>
</evidence>
<feature type="transmembrane region" description="Helical" evidence="1">
    <location>
        <begin position="35"/>
        <end position="63"/>
    </location>
</feature>
<dbReference type="RefSeq" id="WP_152153626.1">
    <property type="nucleotide sequence ID" value="NZ_WEIO01000010.1"/>
</dbReference>
<keyword evidence="1" id="KW-0472">Membrane</keyword>
<name>A0A6I1FHN2_9BACI</name>
<dbReference type="Proteomes" id="UP000429595">
    <property type="component" value="Unassembled WGS sequence"/>
</dbReference>
<proteinExistence type="predicted"/>
<reference evidence="3 4" key="1">
    <citation type="submission" date="2019-10" db="EMBL/GenBank/DDBJ databases">
        <title>Bacillus aerolatum sp. nov., isolated from bioaerosol of sport playgrounds.</title>
        <authorList>
            <person name="Chen P."/>
            <person name="Zhang G."/>
        </authorList>
    </citation>
    <scope>NUCLEOTIDE SEQUENCE [LARGE SCALE GENOMIC DNA]</scope>
    <source>
        <strain evidence="3 4">CX253</strain>
    </source>
</reference>
<keyword evidence="4" id="KW-1185">Reference proteome</keyword>
<feature type="domain" description="DUF3899" evidence="2">
    <location>
        <begin position="35"/>
        <end position="120"/>
    </location>
</feature>
<keyword evidence="1" id="KW-0812">Transmembrane</keyword>
<dbReference type="EMBL" id="WEIO01000010">
    <property type="protein sequence ID" value="KAB7704987.1"/>
    <property type="molecule type" value="Genomic_DNA"/>
</dbReference>
<keyword evidence="1" id="KW-1133">Transmembrane helix</keyword>
<sequence length="126" mass="14104">MKLIQKSFMISGIIIISSAVFSLFSSIFFKNFLDYAFLFSLLCVTAGACLFVIEGGFFSGISYSFKNFRKSTKEGRYIAEFDHLDKTGNIHEEHAKKKRFKWTYPLLAGGGLILIATFVIALTSSS</sequence>
<organism evidence="3 4">
    <name type="scientific">Bacillus aerolatus</name>
    <dbReference type="NCBI Taxonomy" id="2653354"/>
    <lineage>
        <taxon>Bacteria</taxon>
        <taxon>Bacillati</taxon>
        <taxon>Bacillota</taxon>
        <taxon>Bacilli</taxon>
        <taxon>Bacillales</taxon>
        <taxon>Bacillaceae</taxon>
        <taxon>Bacillus</taxon>
    </lineage>
</organism>
<protein>
    <submittedName>
        <fullName evidence="3">DUF3899 domain-containing protein</fullName>
    </submittedName>
</protein>
<feature type="transmembrane region" description="Helical" evidence="1">
    <location>
        <begin position="7"/>
        <end position="29"/>
    </location>
</feature>
<gene>
    <name evidence="3" type="ORF">F9802_15615</name>
</gene>
<dbReference type="InterPro" id="IPR025007">
    <property type="entry name" value="DUF3899"/>
</dbReference>
<dbReference type="AlphaFoldDB" id="A0A6I1FHN2"/>
<comment type="caution">
    <text evidence="3">The sequence shown here is derived from an EMBL/GenBank/DDBJ whole genome shotgun (WGS) entry which is preliminary data.</text>
</comment>
<evidence type="ECO:0000259" key="2">
    <source>
        <dbReference type="Pfam" id="PF13038"/>
    </source>
</evidence>
<accession>A0A6I1FHN2</accession>
<feature type="transmembrane region" description="Helical" evidence="1">
    <location>
        <begin position="104"/>
        <end position="123"/>
    </location>
</feature>
<evidence type="ECO:0000313" key="3">
    <source>
        <dbReference type="EMBL" id="KAB7704987.1"/>
    </source>
</evidence>